<dbReference type="PANTHER" id="PTHR30146">
    <property type="entry name" value="LACI-RELATED TRANSCRIPTIONAL REPRESSOR"/>
    <property type="match status" value="1"/>
</dbReference>
<dbReference type="SUPFAM" id="SSF47413">
    <property type="entry name" value="lambda repressor-like DNA-binding domains"/>
    <property type="match status" value="1"/>
</dbReference>
<dbReference type="SUPFAM" id="SSF53822">
    <property type="entry name" value="Periplasmic binding protein-like I"/>
    <property type="match status" value="1"/>
</dbReference>
<keyword evidence="2" id="KW-0238">DNA-binding</keyword>
<evidence type="ECO:0000256" key="2">
    <source>
        <dbReference type="ARBA" id="ARBA00023125"/>
    </source>
</evidence>
<gene>
    <name evidence="7" type="ORF">EYF70_17000</name>
    <name evidence="6" type="ORF">GCM10007387_27050</name>
</gene>
<feature type="domain" description="HTH lacI-type" evidence="5">
    <location>
        <begin position="12"/>
        <end position="66"/>
    </location>
</feature>
<evidence type="ECO:0000313" key="7">
    <source>
        <dbReference type="EMBL" id="QBI02346.1"/>
    </source>
</evidence>
<dbReference type="Proteomes" id="UP000292307">
    <property type="component" value="Chromosome"/>
</dbReference>
<keyword evidence="1" id="KW-0805">Transcription regulation</keyword>
<dbReference type="SMART" id="SM00354">
    <property type="entry name" value="HTH_LACI"/>
    <property type="match status" value="1"/>
</dbReference>
<feature type="region of interest" description="Disordered" evidence="4">
    <location>
        <begin position="338"/>
        <end position="401"/>
    </location>
</feature>
<accession>A0A411X041</accession>
<dbReference type="CDD" id="cd01392">
    <property type="entry name" value="HTH_LacI"/>
    <property type="match status" value="1"/>
</dbReference>
<keyword evidence="3" id="KW-0804">Transcription</keyword>
<sequence>MKMQERMKTPPVTLITIAEQAGVSVMTVSRALNDEGSVAAKTREKVRRIAAELGYSPNLSAKMMKGSRTNVIGILVNDLQSAVINEIIGAVSSAVRKLEMDLVIYNSIGDSDNAPSRGLGSMLQGLCDGLLLILPRISDTHLRQLEQRGLPVVLVNYWRPTDLPVVRGGNSDAAAAATRHLLQLGHRRIGFIAGSAFTGQSQERQHGYESALRGAGIEVDPKLIAAGDFGRRSGYEAASALLTAEDAPTAIFAANDEMAFGAIDAVRACGLQMPQDVSVVGFDDIPAAAHVHPALTTVRQPLAAISEAAVRELLVRITGAGGERQRVEFPSELVLRDSTAKAPGRAGSGAAPGRAGVTPVSRRAAASKTASRTVAATVTTATTAKPPVAAGAAGKRTPKKA</sequence>
<evidence type="ECO:0000259" key="5">
    <source>
        <dbReference type="PROSITE" id="PS50932"/>
    </source>
</evidence>
<reference evidence="7 8" key="2">
    <citation type="submission" date="2019-02" db="EMBL/GenBank/DDBJ databases">
        <title>Draft Genome Sequences of Six Type Strains of the Genus Massilia.</title>
        <authorList>
            <person name="Miess H."/>
            <person name="Frediansyhah A."/>
            <person name="Gross H."/>
        </authorList>
    </citation>
    <scope>NUCLEOTIDE SEQUENCE [LARGE SCALE GENOMIC DNA]</scope>
    <source>
        <strain evidence="7 8">DSM 17472</strain>
    </source>
</reference>
<dbReference type="InterPro" id="IPR046335">
    <property type="entry name" value="LacI/GalR-like_sensor"/>
</dbReference>
<dbReference type="Gene3D" id="1.10.260.40">
    <property type="entry name" value="lambda repressor-like DNA-binding domains"/>
    <property type="match status" value="1"/>
</dbReference>
<evidence type="ECO:0000256" key="4">
    <source>
        <dbReference type="SAM" id="MobiDB-lite"/>
    </source>
</evidence>
<organism evidence="6 9">
    <name type="scientific">Pseudoduganella albidiflava</name>
    <dbReference type="NCBI Taxonomy" id="321983"/>
    <lineage>
        <taxon>Bacteria</taxon>
        <taxon>Pseudomonadati</taxon>
        <taxon>Pseudomonadota</taxon>
        <taxon>Betaproteobacteria</taxon>
        <taxon>Burkholderiales</taxon>
        <taxon>Oxalobacteraceae</taxon>
        <taxon>Telluria group</taxon>
        <taxon>Pseudoduganella</taxon>
    </lineage>
</organism>
<dbReference type="PROSITE" id="PS50932">
    <property type="entry name" value="HTH_LACI_2"/>
    <property type="match status" value="1"/>
</dbReference>
<protein>
    <submittedName>
        <fullName evidence="6">LacI family transcriptional regulator</fullName>
    </submittedName>
</protein>
<dbReference type="Pfam" id="PF13377">
    <property type="entry name" value="Peripla_BP_3"/>
    <property type="match status" value="1"/>
</dbReference>
<evidence type="ECO:0000256" key="1">
    <source>
        <dbReference type="ARBA" id="ARBA00023015"/>
    </source>
</evidence>
<evidence type="ECO:0000313" key="6">
    <source>
        <dbReference type="EMBL" id="GGY43508.1"/>
    </source>
</evidence>
<feature type="compositionally biased region" description="Low complexity" evidence="4">
    <location>
        <begin position="342"/>
        <end position="395"/>
    </location>
</feature>
<dbReference type="InterPro" id="IPR000843">
    <property type="entry name" value="HTH_LacI"/>
</dbReference>
<dbReference type="InterPro" id="IPR010982">
    <property type="entry name" value="Lambda_DNA-bd_dom_sf"/>
</dbReference>
<evidence type="ECO:0000256" key="3">
    <source>
        <dbReference type="ARBA" id="ARBA00023163"/>
    </source>
</evidence>
<dbReference type="GO" id="GO:0000976">
    <property type="term" value="F:transcription cis-regulatory region binding"/>
    <property type="evidence" value="ECO:0007669"/>
    <property type="project" value="TreeGrafter"/>
</dbReference>
<reference evidence="6" key="1">
    <citation type="journal article" date="2014" name="Int. J. Syst. Evol. Microbiol.">
        <title>Complete genome sequence of Corynebacterium casei LMG S-19264T (=DSM 44701T), isolated from a smear-ripened cheese.</title>
        <authorList>
            <consortium name="US DOE Joint Genome Institute (JGI-PGF)"/>
            <person name="Walter F."/>
            <person name="Albersmeier A."/>
            <person name="Kalinowski J."/>
            <person name="Ruckert C."/>
        </authorList>
    </citation>
    <scope>NUCLEOTIDE SEQUENCE</scope>
    <source>
        <strain evidence="6">KCTC 12343</strain>
    </source>
</reference>
<dbReference type="Pfam" id="PF00356">
    <property type="entry name" value="LacI"/>
    <property type="match status" value="1"/>
</dbReference>
<dbReference type="AlphaFoldDB" id="A0A411X041"/>
<dbReference type="CDD" id="cd06267">
    <property type="entry name" value="PBP1_LacI_sugar_binding-like"/>
    <property type="match status" value="1"/>
</dbReference>
<dbReference type="EMBL" id="CP036401">
    <property type="protein sequence ID" value="QBI02346.1"/>
    <property type="molecule type" value="Genomic_DNA"/>
</dbReference>
<evidence type="ECO:0000313" key="8">
    <source>
        <dbReference type="Proteomes" id="UP000292307"/>
    </source>
</evidence>
<reference evidence="6" key="3">
    <citation type="submission" date="2022-12" db="EMBL/GenBank/DDBJ databases">
        <authorList>
            <person name="Sun Q."/>
            <person name="Kim S."/>
        </authorList>
    </citation>
    <scope>NUCLEOTIDE SEQUENCE</scope>
    <source>
        <strain evidence="6">KCTC 12343</strain>
    </source>
</reference>
<evidence type="ECO:0000313" key="9">
    <source>
        <dbReference type="Proteomes" id="UP000628442"/>
    </source>
</evidence>
<dbReference type="GO" id="GO:0003700">
    <property type="term" value="F:DNA-binding transcription factor activity"/>
    <property type="evidence" value="ECO:0007669"/>
    <property type="project" value="TreeGrafter"/>
</dbReference>
<dbReference type="InterPro" id="IPR028082">
    <property type="entry name" value="Peripla_BP_I"/>
</dbReference>
<name>A0A411X041_9BURK</name>
<dbReference type="PANTHER" id="PTHR30146:SF153">
    <property type="entry name" value="LACTOSE OPERON REPRESSOR"/>
    <property type="match status" value="1"/>
</dbReference>
<keyword evidence="8" id="KW-1185">Reference proteome</keyword>
<dbReference type="EMBL" id="BMWV01000005">
    <property type="protein sequence ID" value="GGY43508.1"/>
    <property type="molecule type" value="Genomic_DNA"/>
</dbReference>
<proteinExistence type="predicted"/>
<dbReference type="Proteomes" id="UP000628442">
    <property type="component" value="Unassembled WGS sequence"/>
</dbReference>
<dbReference type="OrthoDB" id="9805642at2"/>
<dbReference type="Gene3D" id="3.40.50.2300">
    <property type="match status" value="2"/>
</dbReference>